<organism evidence="2">
    <name type="scientific">Ajellomyces dermatitidis (strain ATCC 18188 / CBS 674.68)</name>
    <name type="common">Blastomyces dermatitidis</name>
    <dbReference type="NCBI Taxonomy" id="653446"/>
    <lineage>
        <taxon>Eukaryota</taxon>
        <taxon>Fungi</taxon>
        <taxon>Dikarya</taxon>
        <taxon>Ascomycota</taxon>
        <taxon>Pezizomycotina</taxon>
        <taxon>Eurotiomycetes</taxon>
        <taxon>Eurotiomycetidae</taxon>
        <taxon>Onygenales</taxon>
        <taxon>Ajellomycetaceae</taxon>
        <taxon>Blastomyces</taxon>
    </lineage>
</organism>
<accession>F2TV47</accession>
<evidence type="ECO:0000313" key="2">
    <source>
        <dbReference type="EMBL" id="EGE87110.1"/>
    </source>
</evidence>
<dbReference type="EMBL" id="GG750259">
    <property type="protein sequence ID" value="EGE87110.1"/>
    <property type="molecule type" value="Genomic_DNA"/>
</dbReference>
<protein>
    <submittedName>
        <fullName evidence="2">Uncharacterized protein</fullName>
    </submittedName>
</protein>
<gene>
    <name evidence="2" type="ORF">BDDG_10062</name>
</gene>
<reference evidence="2" key="1">
    <citation type="submission" date="2010-03" db="EMBL/GenBank/DDBJ databases">
        <title>Annotation of Blastomyces dermatitidis strain ATCC 18188.</title>
        <authorList>
            <consortium name="The Broad Institute Genome Sequencing Platform"/>
            <consortium name="Broad Institute Genome Sequencing Center for Infectious Disease."/>
            <person name="Cuomo C."/>
            <person name="Klein B."/>
            <person name="Sullivan T."/>
            <person name="Heitman J."/>
            <person name="Young S."/>
            <person name="Zeng Q."/>
            <person name="Gargeya S."/>
            <person name="Alvarado L."/>
            <person name="Berlin A.M."/>
            <person name="Chapman S.B."/>
            <person name="Chen Z."/>
            <person name="Freedman E."/>
            <person name="Gellesch M."/>
            <person name="Goldberg J."/>
            <person name="Griggs A."/>
            <person name="Gujja S."/>
            <person name="Heilman E."/>
            <person name="Heiman D."/>
            <person name="Howarth C."/>
            <person name="Mehta T."/>
            <person name="Neiman D."/>
            <person name="Pearson M."/>
            <person name="Roberts A."/>
            <person name="Saif S."/>
            <person name="Shea T."/>
            <person name="Shenoy N."/>
            <person name="Sisk P."/>
            <person name="Stolte C."/>
            <person name="Sykes S."/>
            <person name="White J."/>
            <person name="Yandava C."/>
            <person name="Haas B."/>
            <person name="Nusbaum C."/>
            <person name="Birren B."/>
        </authorList>
    </citation>
    <scope>NUCLEOTIDE SEQUENCE [LARGE SCALE GENOMIC DNA]</scope>
    <source>
        <strain evidence="2">ATCC 18188</strain>
    </source>
</reference>
<evidence type="ECO:0000256" key="1">
    <source>
        <dbReference type="SAM" id="SignalP"/>
    </source>
</evidence>
<sequence length="148" mass="15921">MYGAGGTPRILRGALLVHIWGYAMLPCLALDGYSACPEFSPDTLTNHPQWLECPDQLILSASSLLPRGPVSSLCLPRLPRLKAQQMVPLSSLPDVLILNSASKAFPQLSSSRTSILPPDLRLTFPFALGLPAGEDGWKDLPLSCGKNI</sequence>
<name>F2TV47_AJEDA</name>
<feature type="chain" id="PRO_5003286987" evidence="1">
    <location>
        <begin position="30"/>
        <end position="148"/>
    </location>
</feature>
<dbReference type="HOGENOM" id="CLU_1758325_0_0_1"/>
<keyword evidence="1" id="KW-0732">Signal</keyword>
<dbReference type="Proteomes" id="UP000007802">
    <property type="component" value="Unassembled WGS sequence"/>
</dbReference>
<feature type="signal peptide" evidence="1">
    <location>
        <begin position="1"/>
        <end position="29"/>
    </location>
</feature>
<dbReference type="OrthoDB" id="10466977at2759"/>
<proteinExistence type="predicted"/>
<dbReference type="AlphaFoldDB" id="F2TV47"/>